<dbReference type="InterPro" id="IPR008906">
    <property type="entry name" value="HATC_C_dom"/>
</dbReference>
<protein>
    <recommendedName>
        <fullName evidence="2">HAT C-terminal dimerisation domain-containing protein</fullName>
    </recommendedName>
</protein>
<evidence type="ECO:0000259" key="2">
    <source>
        <dbReference type="Pfam" id="PF05699"/>
    </source>
</evidence>
<reference evidence="3" key="1">
    <citation type="submission" date="2025-08" db="UniProtKB">
        <authorList>
            <consortium name="Ensembl"/>
        </authorList>
    </citation>
    <scope>IDENTIFICATION</scope>
</reference>
<reference evidence="3" key="2">
    <citation type="submission" date="2025-09" db="UniProtKB">
        <authorList>
            <consortium name="Ensembl"/>
        </authorList>
    </citation>
    <scope>IDENTIFICATION</scope>
</reference>
<sequence>MRHNVEECDLSLEDWHTIVDAVKALRFFDRLMRKLGGKTAMLSVVLSSAIALGKRLGGLWLQLATEAGWALASWLQAGVEKRLIEPLRQKPAAILACLLDPRVREGAVPVDELPRWREHLVQAVRKVQAERLGGQAWESRRAPVCSASPTSSGRNSPVASVSGGPRSAFLEASHEVCQEALSNMELEVFGFSDTSTKQQKPTSPDRAEQSVLQYLAGEVRGEDMVSSEFWAKNHQIWLDLEALAQKYLTAPPTSVQSERVFSMAGDMVTCHGSHMGGWLVEQLVFLKVNLSLLGFPQLPLGDESKGEQTRPPHSSRG</sequence>
<accession>A0A8D0C663</accession>
<dbReference type="InterPro" id="IPR052865">
    <property type="entry name" value="Zinc_finger_BED"/>
</dbReference>
<dbReference type="Proteomes" id="UP000694421">
    <property type="component" value="Unplaced"/>
</dbReference>
<dbReference type="InterPro" id="IPR012337">
    <property type="entry name" value="RNaseH-like_sf"/>
</dbReference>
<dbReference type="Ensembl" id="ENSSMRT00000020653.1">
    <property type="protein sequence ID" value="ENSSMRP00000017639.1"/>
    <property type="gene ID" value="ENSSMRG00000013750.1"/>
</dbReference>
<feature type="region of interest" description="Disordered" evidence="1">
    <location>
        <begin position="143"/>
        <end position="162"/>
    </location>
</feature>
<name>A0A8D0C663_SALMN</name>
<dbReference type="PANTHER" id="PTHR47241">
    <property type="entry name" value="FINGER PROTEIN, PUTATIVE-RELATED"/>
    <property type="match status" value="1"/>
</dbReference>
<dbReference type="GeneTree" id="ENSGT00940000161131"/>
<dbReference type="PANTHER" id="PTHR47241:SF1">
    <property type="entry name" value="BED-TYPE DOMAIN-CONTAINING PROTEIN"/>
    <property type="match status" value="1"/>
</dbReference>
<evidence type="ECO:0000313" key="3">
    <source>
        <dbReference type="Ensembl" id="ENSSMRP00000017639.1"/>
    </source>
</evidence>
<feature type="domain" description="HAT C-terminal dimerisation" evidence="2">
    <location>
        <begin position="222"/>
        <end position="289"/>
    </location>
</feature>
<evidence type="ECO:0000313" key="4">
    <source>
        <dbReference type="Proteomes" id="UP000694421"/>
    </source>
</evidence>
<dbReference type="AlphaFoldDB" id="A0A8D0C663"/>
<organism evidence="3 4">
    <name type="scientific">Salvator merianae</name>
    <name type="common">Argentine black and white tegu</name>
    <name type="synonym">Tupinambis merianae</name>
    <dbReference type="NCBI Taxonomy" id="96440"/>
    <lineage>
        <taxon>Eukaryota</taxon>
        <taxon>Metazoa</taxon>
        <taxon>Chordata</taxon>
        <taxon>Craniata</taxon>
        <taxon>Vertebrata</taxon>
        <taxon>Euteleostomi</taxon>
        <taxon>Lepidosauria</taxon>
        <taxon>Squamata</taxon>
        <taxon>Bifurcata</taxon>
        <taxon>Unidentata</taxon>
        <taxon>Episquamata</taxon>
        <taxon>Laterata</taxon>
        <taxon>Teiioidea</taxon>
        <taxon>Teiidae</taxon>
        <taxon>Salvator</taxon>
    </lineage>
</organism>
<keyword evidence="4" id="KW-1185">Reference proteome</keyword>
<dbReference type="SUPFAM" id="SSF53098">
    <property type="entry name" value="Ribonuclease H-like"/>
    <property type="match status" value="1"/>
</dbReference>
<feature type="compositionally biased region" description="Polar residues" evidence="1">
    <location>
        <begin position="147"/>
        <end position="159"/>
    </location>
</feature>
<dbReference type="Pfam" id="PF05699">
    <property type="entry name" value="Dimer_Tnp_hAT"/>
    <property type="match status" value="1"/>
</dbReference>
<proteinExistence type="predicted"/>
<dbReference type="GO" id="GO:0005634">
    <property type="term" value="C:nucleus"/>
    <property type="evidence" value="ECO:0007669"/>
    <property type="project" value="TreeGrafter"/>
</dbReference>
<dbReference type="GO" id="GO:0046983">
    <property type="term" value="F:protein dimerization activity"/>
    <property type="evidence" value="ECO:0007669"/>
    <property type="project" value="InterPro"/>
</dbReference>
<evidence type="ECO:0000256" key="1">
    <source>
        <dbReference type="SAM" id="MobiDB-lite"/>
    </source>
</evidence>